<evidence type="ECO:0000256" key="8">
    <source>
        <dbReference type="SAM" id="MobiDB-lite"/>
    </source>
</evidence>
<feature type="region of interest" description="Disordered" evidence="8">
    <location>
        <begin position="998"/>
        <end position="1044"/>
    </location>
</feature>
<feature type="transmembrane region" description="Helical" evidence="9">
    <location>
        <begin position="658"/>
        <end position="682"/>
    </location>
</feature>
<keyword evidence="5" id="KW-0732">Signal</keyword>
<proteinExistence type="inferred from homology"/>
<dbReference type="RefSeq" id="WP_045796975.1">
    <property type="nucleotide sequence ID" value="NZ_LANP01000003.1"/>
</dbReference>
<feature type="transmembrane region" description="Helical" evidence="9">
    <location>
        <begin position="914"/>
        <end position="935"/>
    </location>
</feature>
<gene>
    <name evidence="10" type="ORF">OCHUTO_0177</name>
</gene>
<comment type="similarity">
    <text evidence="2">Belongs to the TrbL/VirB6 family.</text>
</comment>
<evidence type="ECO:0000313" key="10">
    <source>
        <dbReference type="EMBL" id="KJV57170.1"/>
    </source>
</evidence>
<feature type="transmembrane region" description="Helical" evidence="9">
    <location>
        <begin position="7"/>
        <end position="28"/>
    </location>
</feature>
<dbReference type="GO" id="GO:0005886">
    <property type="term" value="C:plasma membrane"/>
    <property type="evidence" value="ECO:0007669"/>
    <property type="project" value="UniProtKB-SubCell"/>
</dbReference>
<evidence type="ECO:0000256" key="5">
    <source>
        <dbReference type="ARBA" id="ARBA00022729"/>
    </source>
</evidence>
<dbReference type="STRING" id="1359168.OCHUTO_0177"/>
<keyword evidence="3" id="KW-1003">Cell membrane</keyword>
<dbReference type="PATRIC" id="fig|1359168.3.peg.764"/>
<evidence type="ECO:0000256" key="6">
    <source>
        <dbReference type="ARBA" id="ARBA00022989"/>
    </source>
</evidence>
<comment type="caution">
    <text evidence="10">The sequence shown here is derived from an EMBL/GenBank/DDBJ whole genome shotgun (WGS) entry which is preliminary data.</text>
</comment>
<evidence type="ECO:0000256" key="3">
    <source>
        <dbReference type="ARBA" id="ARBA00022475"/>
    </source>
</evidence>
<dbReference type="InterPro" id="IPR007688">
    <property type="entry name" value="Conjugal_tfr_TrbL/VirB6"/>
</dbReference>
<dbReference type="EMBL" id="LANP01000003">
    <property type="protein sequence ID" value="KJV57170.1"/>
    <property type="molecule type" value="Genomic_DNA"/>
</dbReference>
<keyword evidence="6 9" id="KW-1133">Transmembrane helix</keyword>
<keyword evidence="7 9" id="KW-0472">Membrane</keyword>
<keyword evidence="4 9" id="KW-0812">Transmembrane</keyword>
<protein>
    <submittedName>
        <fullName evidence="10">TrbL/VirB6 plasmid conjugal transfer family protein</fullName>
    </submittedName>
</protein>
<organism evidence="10 11">
    <name type="scientific">Orientia chuto str. Dubai</name>
    <dbReference type="NCBI Taxonomy" id="1359168"/>
    <lineage>
        <taxon>Bacteria</taxon>
        <taxon>Pseudomonadati</taxon>
        <taxon>Pseudomonadota</taxon>
        <taxon>Alphaproteobacteria</taxon>
        <taxon>Rickettsiales</taxon>
        <taxon>Rickettsiaceae</taxon>
        <taxon>Rickettsieae</taxon>
        <taxon>Orientia</taxon>
    </lineage>
</organism>
<feature type="transmembrane region" description="Helical" evidence="9">
    <location>
        <begin position="841"/>
        <end position="859"/>
    </location>
</feature>
<comment type="subcellular location">
    <subcellularLocation>
        <location evidence="1">Cell membrane</location>
        <topology evidence="1">Multi-pass membrane protein</topology>
    </subcellularLocation>
</comment>
<evidence type="ECO:0000256" key="1">
    <source>
        <dbReference type="ARBA" id="ARBA00004651"/>
    </source>
</evidence>
<name>A0A0F3MN62_9RICK</name>
<evidence type="ECO:0000256" key="7">
    <source>
        <dbReference type="ARBA" id="ARBA00023136"/>
    </source>
</evidence>
<feature type="transmembrane region" description="Helical" evidence="9">
    <location>
        <begin position="758"/>
        <end position="788"/>
    </location>
</feature>
<evidence type="ECO:0000256" key="9">
    <source>
        <dbReference type="SAM" id="Phobius"/>
    </source>
</evidence>
<keyword evidence="11" id="KW-1185">Reference proteome</keyword>
<reference evidence="10 11" key="1">
    <citation type="submission" date="2015-02" db="EMBL/GenBank/DDBJ databases">
        <title>Genome Sequencing of Rickettsiales.</title>
        <authorList>
            <person name="Daugherty S.C."/>
            <person name="Su Q."/>
            <person name="Abolude K."/>
            <person name="Beier-Sexton M."/>
            <person name="Carlyon J.A."/>
            <person name="Carter R."/>
            <person name="Day N.P."/>
            <person name="Dumler S.J."/>
            <person name="Dyachenko V."/>
            <person name="Godinez A."/>
            <person name="Kurtti T.J."/>
            <person name="Lichay M."/>
            <person name="Mullins K.E."/>
            <person name="Ott S."/>
            <person name="Pappas-Brown V."/>
            <person name="Paris D.H."/>
            <person name="Patel P."/>
            <person name="Richards A.L."/>
            <person name="Sadzewicz L."/>
            <person name="Sears K."/>
            <person name="Seidman D."/>
            <person name="Sengamalay N."/>
            <person name="Stenos J."/>
            <person name="Tallon L.J."/>
            <person name="Vincent G."/>
            <person name="Fraser C.M."/>
            <person name="Munderloh U."/>
            <person name="Dunning-Hotopp J.C."/>
        </authorList>
    </citation>
    <scope>NUCLEOTIDE SEQUENCE [LARGE SCALE GENOMIC DNA]</scope>
    <source>
        <strain evidence="10 11">Fuller</strain>
    </source>
</reference>
<evidence type="ECO:0000256" key="2">
    <source>
        <dbReference type="ARBA" id="ARBA00007802"/>
    </source>
</evidence>
<sequence length="1100" mass="123370">MQSKIINLAIVAVCIAVVSFVLMFFGALRSGDDCWYRYNTDGQDVDFVKFTQNVHASGQYDSVRLGGIVDPNKPCGLWVKSDFYVSVPEENGQPKPVNIDLMVDGTVSLCYAYLPKSALTCKLKYKDGRDCNIGDVNKFFNGEKSDCIEDCEDNTDDNGNLIAIPRILDPGDGLPVILKANAGEWRNLAQIFAGDEIEVKIGRNQNFSHGGIENTEIGYTYSKPKFDWFNDTSRDWQQGVNDTFGLLDKAKHVRADCQEGKKNYSPICGRYSPWGEGDNYIKQCDECKGCTCEDCGLKPKCAGAKAICPAPECEMAAAHGWASSAFSIFDSRLADKKCFYKGTVRDFWGGKNCPEKYLLNCKRGVLATGLPEEYRDDGTKTVPAILTEQDINDIRSLGKINCSNPSDEKLVNNRQKVYSWRSATYATDLKYRFSSTQNRDLSLGNKCKSDSPTIQDLATDCYYEINKVNQDLTIYKDRIPEAFFSGPRYLQYMIRPNIGIESMKNSVGGYVLYLKQNSCVRKAGATFDDGKFPNRGKILYAIVPAGVDVNTLQSHELDLYTVGELNVKVEDLIGKAKISSTQSGYIWFKILNDKKDYKASVGEYKITMSTVVPRGKFLTKVLNPIVSLFKSKIANASKTMFKNMTCYQQNDKSRCTNFFNYIRVMSTLYIMSCGFAFMLGAVNFTAKELVIRVVKIIIVSGLINEDTFNFFNVYLYDLIMSFSEQLMVNVSGYEYDQNIGAFLFLDELMSKIFFNKTFYVQLLSLLSMGLMGVVYYIIIFVPIILIIISLLKTIMVYLVATTAVALLVGLAPLFLSFMLFNRTWYLFDNWVRMLFRYLIEPVVLMAGITILTQLFIVYLDFVLGYSVCWKCAITFKLPKIDVLGGILGSYGGQELFCINWFGPWGYDNRADSNIGLAMNYVIALVIIAYCMYSYVEFSSLMVDILTAGGAGGVAPSAGQVAPHVWDTAVRWSQNVASRGMFLGQKGVSTIRKGIGKGISHVKNKHASRQDNELPGKNSIKNQDFKKDNQENTTRSSIKGLDRDSNLNKQNIKNLEDLKLANADSTNIKETSFRDNGLNKQKFKDANLEDLKSLDEKDSSK</sequence>
<dbReference type="GO" id="GO:0030255">
    <property type="term" value="P:protein secretion by the type IV secretion system"/>
    <property type="evidence" value="ECO:0007669"/>
    <property type="project" value="InterPro"/>
</dbReference>
<dbReference type="Pfam" id="PF04610">
    <property type="entry name" value="TrbL"/>
    <property type="match status" value="1"/>
</dbReference>
<dbReference type="AlphaFoldDB" id="A0A0F3MN62"/>
<dbReference type="OrthoDB" id="7160583at2"/>
<evidence type="ECO:0000256" key="4">
    <source>
        <dbReference type="ARBA" id="ARBA00022692"/>
    </source>
</evidence>
<accession>A0A0F3MN62</accession>
<evidence type="ECO:0000313" key="11">
    <source>
        <dbReference type="Proteomes" id="UP000033616"/>
    </source>
</evidence>
<dbReference type="Proteomes" id="UP000033616">
    <property type="component" value="Unassembled WGS sequence"/>
</dbReference>
<feature type="transmembrane region" description="Helical" evidence="9">
    <location>
        <begin position="794"/>
        <end position="820"/>
    </location>
</feature>